<evidence type="ECO:0000256" key="4">
    <source>
        <dbReference type="ARBA" id="ARBA00023015"/>
    </source>
</evidence>
<dbReference type="FunFam" id="1.10.20.10:FF:000011">
    <property type="entry name" value="Transcription initiation factor TFIID subunit 12"/>
    <property type="match status" value="1"/>
</dbReference>
<dbReference type="AlphaFoldDB" id="A0AA35RL00"/>
<dbReference type="EMBL" id="CASHTH010001261">
    <property type="protein sequence ID" value="CAI8013454.1"/>
    <property type="molecule type" value="Genomic_DNA"/>
</dbReference>
<dbReference type="GO" id="GO:0046982">
    <property type="term" value="F:protein heterodimerization activity"/>
    <property type="evidence" value="ECO:0007669"/>
    <property type="project" value="InterPro"/>
</dbReference>
<evidence type="ECO:0000256" key="7">
    <source>
        <dbReference type="SAM" id="MobiDB-lite"/>
    </source>
</evidence>
<feature type="region of interest" description="Disordered" evidence="7">
    <location>
        <begin position="81"/>
        <end position="111"/>
    </location>
</feature>
<dbReference type="Pfam" id="PF03847">
    <property type="entry name" value="TFIID_20kDa"/>
    <property type="match status" value="1"/>
</dbReference>
<dbReference type="GO" id="GO:0003677">
    <property type="term" value="F:DNA binding"/>
    <property type="evidence" value="ECO:0007669"/>
    <property type="project" value="TreeGrafter"/>
</dbReference>
<comment type="subcellular location">
    <subcellularLocation>
        <location evidence="1">Nucleus</location>
    </subcellularLocation>
</comment>
<dbReference type="PANTHER" id="PTHR12264:SF21">
    <property type="entry name" value="TRANSCRIPTION INITIATION FACTOR TFIID SUBUNIT 12"/>
    <property type="match status" value="1"/>
</dbReference>
<evidence type="ECO:0000313" key="10">
    <source>
        <dbReference type="Proteomes" id="UP001174909"/>
    </source>
</evidence>
<dbReference type="PANTHER" id="PTHR12264">
    <property type="entry name" value="TRANSCRIPTION INITIATION FACTOR TFIID SUBUNIT 12"/>
    <property type="match status" value="1"/>
</dbReference>
<dbReference type="GO" id="GO:0005669">
    <property type="term" value="C:transcription factor TFIID complex"/>
    <property type="evidence" value="ECO:0007669"/>
    <property type="project" value="InterPro"/>
</dbReference>
<sequence length="111" mass="12413">MAQQEGVVGKKKLQDLAAEVCPRQLLDEDTEELLMQLADDFIDSVVTSSCQLAAHRKSSTLEASDLQLHLERSWNINIPGFSNSDASRQQKKALPTEAHKQRVALIKKSKR</sequence>
<protein>
    <recommendedName>
        <fullName evidence="3">Transcription initiation factor TFIID subunit 12</fullName>
    </recommendedName>
</protein>
<dbReference type="GO" id="GO:0017025">
    <property type="term" value="F:TBP-class protein binding"/>
    <property type="evidence" value="ECO:0007669"/>
    <property type="project" value="TreeGrafter"/>
</dbReference>
<feature type="compositionally biased region" description="Basic residues" evidence="7">
    <location>
        <begin position="101"/>
        <end position="111"/>
    </location>
</feature>
<keyword evidence="6" id="KW-0539">Nucleus</keyword>
<keyword evidence="5" id="KW-0804">Transcription</keyword>
<dbReference type="SUPFAM" id="SSF47113">
    <property type="entry name" value="Histone-fold"/>
    <property type="match status" value="1"/>
</dbReference>
<comment type="similarity">
    <text evidence="2">Belongs to the TAF12 family.</text>
</comment>
<dbReference type="InterPro" id="IPR009072">
    <property type="entry name" value="Histone-fold"/>
</dbReference>
<dbReference type="GO" id="GO:0000124">
    <property type="term" value="C:SAGA complex"/>
    <property type="evidence" value="ECO:0007669"/>
    <property type="project" value="InterPro"/>
</dbReference>
<evidence type="ECO:0000256" key="2">
    <source>
        <dbReference type="ARBA" id="ARBA00007530"/>
    </source>
</evidence>
<evidence type="ECO:0000256" key="3">
    <source>
        <dbReference type="ARBA" id="ARBA00017484"/>
    </source>
</evidence>
<organism evidence="9 10">
    <name type="scientific">Geodia barretti</name>
    <name type="common">Barrett's horny sponge</name>
    <dbReference type="NCBI Taxonomy" id="519541"/>
    <lineage>
        <taxon>Eukaryota</taxon>
        <taxon>Metazoa</taxon>
        <taxon>Porifera</taxon>
        <taxon>Demospongiae</taxon>
        <taxon>Heteroscleromorpha</taxon>
        <taxon>Tetractinellida</taxon>
        <taxon>Astrophorina</taxon>
        <taxon>Geodiidae</taxon>
        <taxon>Geodia</taxon>
    </lineage>
</organism>
<name>A0AA35RL00_GEOBA</name>
<dbReference type="Proteomes" id="UP001174909">
    <property type="component" value="Unassembled WGS sequence"/>
</dbReference>
<comment type="caution">
    <text evidence="9">The sequence shown here is derived from an EMBL/GenBank/DDBJ whole genome shotgun (WGS) entry which is preliminary data.</text>
</comment>
<dbReference type="InterPro" id="IPR037794">
    <property type="entry name" value="TAF12"/>
</dbReference>
<evidence type="ECO:0000313" key="9">
    <source>
        <dbReference type="EMBL" id="CAI8013454.1"/>
    </source>
</evidence>
<dbReference type="Gene3D" id="1.10.20.10">
    <property type="entry name" value="Histone, subunit A"/>
    <property type="match status" value="1"/>
</dbReference>
<evidence type="ECO:0000256" key="6">
    <source>
        <dbReference type="ARBA" id="ARBA00023242"/>
    </source>
</evidence>
<evidence type="ECO:0000256" key="1">
    <source>
        <dbReference type="ARBA" id="ARBA00004123"/>
    </source>
</evidence>
<dbReference type="CDD" id="cd07981">
    <property type="entry name" value="HFD_TAF12"/>
    <property type="match status" value="1"/>
</dbReference>
<keyword evidence="10" id="KW-1185">Reference proteome</keyword>
<proteinExistence type="inferred from homology"/>
<accession>A0AA35RL00</accession>
<gene>
    <name evidence="9" type="ORF">GBAR_LOCUS8526</name>
</gene>
<reference evidence="9" key="1">
    <citation type="submission" date="2023-03" db="EMBL/GenBank/DDBJ databases">
        <authorList>
            <person name="Steffen K."/>
            <person name="Cardenas P."/>
        </authorList>
    </citation>
    <scope>NUCLEOTIDE SEQUENCE</scope>
</reference>
<dbReference type="InterPro" id="IPR003228">
    <property type="entry name" value="TFIID_TAF12_dom"/>
</dbReference>
<evidence type="ECO:0000259" key="8">
    <source>
        <dbReference type="Pfam" id="PF03847"/>
    </source>
</evidence>
<feature type="domain" description="Transcription initiation factor TFIID subunit 12" evidence="8">
    <location>
        <begin position="9"/>
        <end position="76"/>
    </location>
</feature>
<keyword evidence="4" id="KW-0805">Transcription regulation</keyword>
<evidence type="ECO:0000256" key="5">
    <source>
        <dbReference type="ARBA" id="ARBA00023163"/>
    </source>
</evidence>
<dbReference type="GO" id="GO:0051123">
    <property type="term" value="P:RNA polymerase II preinitiation complex assembly"/>
    <property type="evidence" value="ECO:0007669"/>
    <property type="project" value="TreeGrafter"/>
</dbReference>